<dbReference type="SMART" id="SM00530">
    <property type="entry name" value="HTH_XRE"/>
    <property type="match status" value="1"/>
</dbReference>
<protein>
    <submittedName>
        <fullName evidence="3">Helix-turn-helix protein</fullName>
    </submittedName>
</protein>
<dbReference type="KEGG" id="knv:Pan216_18680"/>
<dbReference type="SUPFAM" id="SSF47413">
    <property type="entry name" value="lambda repressor-like DNA-binding domains"/>
    <property type="match status" value="1"/>
</dbReference>
<accession>A0A518B209</accession>
<proteinExistence type="inferred from homology"/>
<evidence type="ECO:0000313" key="3">
    <source>
        <dbReference type="EMBL" id="QDU61015.1"/>
    </source>
</evidence>
<dbReference type="GO" id="GO:0003677">
    <property type="term" value="F:DNA binding"/>
    <property type="evidence" value="ECO:0007669"/>
    <property type="project" value="InterPro"/>
</dbReference>
<dbReference type="InterPro" id="IPR010982">
    <property type="entry name" value="Lambda_DNA-bd_dom_sf"/>
</dbReference>
<dbReference type="RefSeq" id="WP_145257659.1">
    <property type="nucleotide sequence ID" value="NZ_CP036279.1"/>
</dbReference>
<dbReference type="PROSITE" id="PS50943">
    <property type="entry name" value="HTH_CROC1"/>
    <property type="match status" value="1"/>
</dbReference>
<dbReference type="Pfam" id="PF13560">
    <property type="entry name" value="HTH_31"/>
    <property type="match status" value="1"/>
</dbReference>
<organism evidence="3 4">
    <name type="scientific">Kolteria novifilia</name>
    <dbReference type="NCBI Taxonomy" id="2527975"/>
    <lineage>
        <taxon>Bacteria</taxon>
        <taxon>Pseudomonadati</taxon>
        <taxon>Planctomycetota</taxon>
        <taxon>Planctomycetia</taxon>
        <taxon>Kolteriales</taxon>
        <taxon>Kolteriaceae</taxon>
        <taxon>Kolteria</taxon>
    </lineage>
</organism>
<name>A0A518B209_9BACT</name>
<dbReference type="PANTHER" id="PTHR43236">
    <property type="entry name" value="ANTITOXIN HIGA1"/>
    <property type="match status" value="1"/>
</dbReference>
<comment type="similarity">
    <text evidence="1">Belongs to the short-chain fatty acyl-CoA assimilation regulator (ScfR) family.</text>
</comment>
<evidence type="ECO:0000313" key="4">
    <source>
        <dbReference type="Proteomes" id="UP000317093"/>
    </source>
</evidence>
<dbReference type="Proteomes" id="UP000317093">
    <property type="component" value="Chromosome"/>
</dbReference>
<dbReference type="InterPro" id="IPR010359">
    <property type="entry name" value="IrrE_HExxH"/>
</dbReference>
<dbReference type="Pfam" id="PF06114">
    <property type="entry name" value="Peptidase_M78"/>
    <property type="match status" value="1"/>
</dbReference>
<dbReference type="AlphaFoldDB" id="A0A518B209"/>
<dbReference type="InterPro" id="IPR052345">
    <property type="entry name" value="Rad_response_metalloprotease"/>
</dbReference>
<dbReference type="PANTHER" id="PTHR43236:SF1">
    <property type="entry name" value="BLL7220 PROTEIN"/>
    <property type="match status" value="1"/>
</dbReference>
<feature type="domain" description="HTH cro/C1-type" evidence="2">
    <location>
        <begin position="16"/>
        <end position="70"/>
    </location>
</feature>
<keyword evidence="4" id="KW-1185">Reference proteome</keyword>
<dbReference type="Gene3D" id="1.10.10.2910">
    <property type="match status" value="1"/>
</dbReference>
<sequence length="409" mass="46068">MAMIDQTDPKIVGLRLAEARKARGVTQEEAAKHLGCSRPTLIAIEKGTRQAKSEEIVSLAGLYGHKVSDIVRPGEPLSNLQPHLRAVANQMKVDESEIGDGIASLQRFAEDYRRLEIMLSVSLPTNYPEIVTIGRGNPVALAEDVADQERRRLGVGDQPVVHLRSLLEAEVGLRIAYEDLPSRVAGMFAFSSELGGVILVNRKHPPERRRATMLHEYGHLITDRFKPGIDYLTYTGRKPANERFAEAFAMAFLMPSTSIRRRFNQIVNESGDFQISDLCRLSHFFYVSVEAMTLRLEGLGMIPKGVRDHLKESRFEVRRAAEMLNLEDHPIADNRFPDRYMYLAVHAYDRGELSEGELSALLRCDRVSARETVERYLTTTEISDDGHIHRVQLEPQFSLLGEKESASMD</sequence>
<reference evidence="3 4" key="1">
    <citation type="submission" date="2019-02" db="EMBL/GenBank/DDBJ databases">
        <title>Deep-cultivation of Planctomycetes and their phenomic and genomic characterization uncovers novel biology.</title>
        <authorList>
            <person name="Wiegand S."/>
            <person name="Jogler M."/>
            <person name="Boedeker C."/>
            <person name="Pinto D."/>
            <person name="Vollmers J."/>
            <person name="Rivas-Marin E."/>
            <person name="Kohn T."/>
            <person name="Peeters S.H."/>
            <person name="Heuer A."/>
            <person name="Rast P."/>
            <person name="Oberbeckmann S."/>
            <person name="Bunk B."/>
            <person name="Jeske O."/>
            <person name="Meyerdierks A."/>
            <person name="Storesund J.E."/>
            <person name="Kallscheuer N."/>
            <person name="Luecker S."/>
            <person name="Lage O.M."/>
            <person name="Pohl T."/>
            <person name="Merkel B.J."/>
            <person name="Hornburger P."/>
            <person name="Mueller R.-W."/>
            <person name="Bruemmer F."/>
            <person name="Labrenz M."/>
            <person name="Spormann A.M."/>
            <person name="Op den Camp H."/>
            <person name="Overmann J."/>
            <person name="Amann R."/>
            <person name="Jetten M.S.M."/>
            <person name="Mascher T."/>
            <person name="Medema M.H."/>
            <person name="Devos D.P."/>
            <person name="Kaster A.-K."/>
            <person name="Ovreas L."/>
            <person name="Rohde M."/>
            <person name="Galperin M.Y."/>
            <person name="Jogler C."/>
        </authorList>
    </citation>
    <scope>NUCLEOTIDE SEQUENCE [LARGE SCALE GENOMIC DNA]</scope>
    <source>
        <strain evidence="3 4">Pan216</strain>
    </source>
</reference>
<dbReference type="CDD" id="cd00093">
    <property type="entry name" value="HTH_XRE"/>
    <property type="match status" value="1"/>
</dbReference>
<gene>
    <name evidence="3" type="ORF">Pan216_18680</name>
</gene>
<dbReference type="Gene3D" id="1.10.260.40">
    <property type="entry name" value="lambda repressor-like DNA-binding domains"/>
    <property type="match status" value="1"/>
</dbReference>
<dbReference type="InterPro" id="IPR001387">
    <property type="entry name" value="Cro/C1-type_HTH"/>
</dbReference>
<dbReference type="EMBL" id="CP036279">
    <property type="protein sequence ID" value="QDU61015.1"/>
    <property type="molecule type" value="Genomic_DNA"/>
</dbReference>
<evidence type="ECO:0000256" key="1">
    <source>
        <dbReference type="ARBA" id="ARBA00007227"/>
    </source>
</evidence>
<evidence type="ECO:0000259" key="2">
    <source>
        <dbReference type="PROSITE" id="PS50943"/>
    </source>
</evidence>
<dbReference type="OrthoDB" id="9816277at2"/>